<organism evidence="1 2">
    <name type="scientific">Schizophyllum amplum</name>
    <dbReference type="NCBI Taxonomy" id="97359"/>
    <lineage>
        <taxon>Eukaryota</taxon>
        <taxon>Fungi</taxon>
        <taxon>Dikarya</taxon>
        <taxon>Basidiomycota</taxon>
        <taxon>Agaricomycotina</taxon>
        <taxon>Agaricomycetes</taxon>
        <taxon>Agaricomycetidae</taxon>
        <taxon>Agaricales</taxon>
        <taxon>Schizophyllaceae</taxon>
        <taxon>Schizophyllum</taxon>
    </lineage>
</organism>
<keyword evidence="2" id="KW-1185">Reference proteome</keyword>
<protein>
    <submittedName>
        <fullName evidence="1">Uncharacterized protein</fullName>
    </submittedName>
</protein>
<dbReference type="AlphaFoldDB" id="A0A550C045"/>
<name>A0A550C045_9AGAR</name>
<dbReference type="Proteomes" id="UP000320762">
    <property type="component" value="Unassembled WGS sequence"/>
</dbReference>
<evidence type="ECO:0000313" key="1">
    <source>
        <dbReference type="EMBL" id="TRM58172.1"/>
    </source>
</evidence>
<gene>
    <name evidence="1" type="ORF">BD626DRAFT_512418</name>
</gene>
<accession>A0A550C045</accession>
<proteinExistence type="predicted"/>
<evidence type="ECO:0000313" key="2">
    <source>
        <dbReference type="Proteomes" id="UP000320762"/>
    </source>
</evidence>
<dbReference type="EMBL" id="VDMD01000038">
    <property type="protein sequence ID" value="TRM58172.1"/>
    <property type="molecule type" value="Genomic_DNA"/>
</dbReference>
<reference evidence="1 2" key="1">
    <citation type="journal article" date="2019" name="New Phytol.">
        <title>Comparative genomics reveals unique wood-decay strategies and fruiting body development in the Schizophyllaceae.</title>
        <authorList>
            <person name="Almasi E."/>
            <person name="Sahu N."/>
            <person name="Krizsan K."/>
            <person name="Balint B."/>
            <person name="Kovacs G.M."/>
            <person name="Kiss B."/>
            <person name="Cseklye J."/>
            <person name="Drula E."/>
            <person name="Henrissat B."/>
            <person name="Nagy I."/>
            <person name="Chovatia M."/>
            <person name="Adam C."/>
            <person name="LaButti K."/>
            <person name="Lipzen A."/>
            <person name="Riley R."/>
            <person name="Grigoriev I.V."/>
            <person name="Nagy L.G."/>
        </authorList>
    </citation>
    <scope>NUCLEOTIDE SEQUENCE [LARGE SCALE GENOMIC DNA]</scope>
    <source>
        <strain evidence="1 2">NL-1724</strain>
    </source>
</reference>
<comment type="caution">
    <text evidence="1">The sequence shown here is derived from an EMBL/GenBank/DDBJ whole genome shotgun (WGS) entry which is preliminary data.</text>
</comment>
<feature type="non-terminal residue" evidence="1">
    <location>
        <position position="105"/>
    </location>
</feature>
<sequence>MQGMYRTYSGTRRCVRVFRRCGRRVSRMTIASGKYLFSFALHKLIIVTDVNERADDSSLWNTGCPVRPLTAAFNAALTGHAVAQTVYTVLLLLASRLDCRYRCNS</sequence>